<proteinExistence type="predicted"/>
<keyword evidence="2" id="KW-0472">Membrane</keyword>
<dbReference type="AlphaFoldDB" id="A0A1I0LZJ2"/>
<evidence type="ECO:0000256" key="1">
    <source>
        <dbReference type="SAM" id="MobiDB-lite"/>
    </source>
</evidence>
<evidence type="ECO:0000313" key="4">
    <source>
        <dbReference type="Proteomes" id="UP000183275"/>
    </source>
</evidence>
<organism evidence="3 4">
    <name type="scientific">Natrinema salifodinae</name>
    <dbReference type="NCBI Taxonomy" id="1202768"/>
    <lineage>
        <taxon>Archaea</taxon>
        <taxon>Methanobacteriati</taxon>
        <taxon>Methanobacteriota</taxon>
        <taxon>Stenosarchaea group</taxon>
        <taxon>Halobacteria</taxon>
        <taxon>Halobacteriales</taxon>
        <taxon>Natrialbaceae</taxon>
        <taxon>Natrinema</taxon>
    </lineage>
</organism>
<keyword evidence="4" id="KW-1185">Reference proteome</keyword>
<reference evidence="4" key="1">
    <citation type="submission" date="2016-10" db="EMBL/GenBank/DDBJ databases">
        <authorList>
            <person name="Varghese N."/>
        </authorList>
    </citation>
    <scope>NUCLEOTIDE SEQUENCE [LARGE SCALE GENOMIC DNA]</scope>
    <source>
        <strain evidence="4">CGMCC 1.12284</strain>
    </source>
</reference>
<dbReference type="Proteomes" id="UP000183275">
    <property type="component" value="Unassembled WGS sequence"/>
</dbReference>
<dbReference type="EMBL" id="FOIS01000001">
    <property type="protein sequence ID" value="SEV80512.1"/>
    <property type="molecule type" value="Genomic_DNA"/>
</dbReference>
<feature type="transmembrane region" description="Helical" evidence="2">
    <location>
        <begin position="50"/>
        <end position="71"/>
    </location>
</feature>
<feature type="region of interest" description="Disordered" evidence="1">
    <location>
        <begin position="79"/>
        <end position="99"/>
    </location>
</feature>
<dbReference type="eggNOG" id="ENOG502N5MW">
    <property type="taxonomic scope" value="Archaea"/>
</dbReference>
<sequence length="99" mass="10849">MMGDSFWTPKSPVRAALLVSVLTMVVLHQSELFGLMDAQTLLFGWLPIQIAYDIAFLLVGVVILSVMYVVAPEPPADYDAKLEREDEPTDPVAPAEGDD</sequence>
<evidence type="ECO:0000313" key="3">
    <source>
        <dbReference type="EMBL" id="SEV80512.1"/>
    </source>
</evidence>
<dbReference type="STRING" id="1202768.SAMN05216285_0123"/>
<protein>
    <submittedName>
        <fullName evidence="3">Uncharacterized protein</fullName>
    </submittedName>
</protein>
<keyword evidence="2" id="KW-1133">Transmembrane helix</keyword>
<accession>A0A1I0LZJ2</accession>
<evidence type="ECO:0000256" key="2">
    <source>
        <dbReference type="SAM" id="Phobius"/>
    </source>
</evidence>
<gene>
    <name evidence="3" type="ORF">SAMN05216285_0123</name>
</gene>
<name>A0A1I0LZJ2_9EURY</name>
<keyword evidence="2" id="KW-0812">Transmembrane</keyword>